<organism evidence="8 9">
    <name type="scientific">Nibrella viscosa</name>
    <dbReference type="NCBI Taxonomy" id="1084524"/>
    <lineage>
        <taxon>Bacteria</taxon>
        <taxon>Pseudomonadati</taxon>
        <taxon>Bacteroidota</taxon>
        <taxon>Cytophagia</taxon>
        <taxon>Cytophagales</taxon>
        <taxon>Spirosomataceae</taxon>
        <taxon>Nibrella</taxon>
    </lineage>
</organism>
<dbReference type="Gene3D" id="3.40.390.30">
    <property type="entry name" value="Metalloproteases ('zincins'), catalytic domain"/>
    <property type="match status" value="1"/>
</dbReference>
<evidence type="ECO:0000313" key="9">
    <source>
        <dbReference type="Proteomes" id="UP001500936"/>
    </source>
</evidence>
<evidence type="ECO:0000256" key="4">
    <source>
        <dbReference type="ARBA" id="ARBA00022759"/>
    </source>
</evidence>
<keyword evidence="3 7" id="KW-0479">Metal-binding</keyword>
<dbReference type="SUPFAM" id="SSF55486">
    <property type="entry name" value="Metalloproteases ('zincins'), catalytic domain"/>
    <property type="match status" value="1"/>
</dbReference>
<keyword evidence="4 7" id="KW-0255">Endonuclease</keyword>
<evidence type="ECO:0000256" key="1">
    <source>
        <dbReference type="ARBA" id="ARBA00010875"/>
    </source>
</evidence>
<comment type="cofactor">
    <cofactor evidence="7">
        <name>Zn(2+)</name>
        <dbReference type="ChEBI" id="CHEBI:29105"/>
    </cofactor>
    <text evidence="7">Binds 1 zinc ion.</text>
</comment>
<dbReference type="HAMAP" id="MF_00009">
    <property type="entry name" value="Endoribonucl_YbeY"/>
    <property type="match status" value="1"/>
</dbReference>
<keyword evidence="7" id="KW-0963">Cytoplasm</keyword>
<keyword evidence="9" id="KW-1185">Reference proteome</keyword>
<name>A0ABP8KPQ7_9BACT</name>
<evidence type="ECO:0000256" key="7">
    <source>
        <dbReference type="HAMAP-Rule" id="MF_00009"/>
    </source>
</evidence>
<dbReference type="EMBL" id="BAABHB010000008">
    <property type="protein sequence ID" value="GAA4411507.1"/>
    <property type="molecule type" value="Genomic_DNA"/>
</dbReference>
<evidence type="ECO:0000313" key="8">
    <source>
        <dbReference type="EMBL" id="GAA4411507.1"/>
    </source>
</evidence>
<feature type="binding site" evidence="7">
    <location>
        <position position="134"/>
    </location>
    <ligand>
        <name>Zn(2+)</name>
        <dbReference type="ChEBI" id="CHEBI:29105"/>
        <note>catalytic</note>
    </ligand>
</feature>
<keyword evidence="6 7" id="KW-0862">Zinc</keyword>
<sequence>MYPPNPRHPRSISSAIKMIRFFNEDTPYKLPQKQAVRQWLKNQAGQEGFAVGELNYIFCSDEYVLQINKDYLDHDYYTDIITFDQSEAADKIEGDIYISVDRVADNARQLNVSAEQEMHRVLAHGLLHLCGYGDKTNEEAAAMRRKEDEWLTAWNS</sequence>
<evidence type="ECO:0000256" key="3">
    <source>
        <dbReference type="ARBA" id="ARBA00022723"/>
    </source>
</evidence>
<feature type="binding site" evidence="7">
    <location>
        <position position="124"/>
    </location>
    <ligand>
        <name>Zn(2+)</name>
        <dbReference type="ChEBI" id="CHEBI:29105"/>
        <note>catalytic</note>
    </ligand>
</feature>
<reference evidence="9" key="1">
    <citation type="journal article" date="2019" name="Int. J. Syst. Evol. Microbiol.">
        <title>The Global Catalogue of Microorganisms (GCM) 10K type strain sequencing project: providing services to taxonomists for standard genome sequencing and annotation.</title>
        <authorList>
            <consortium name="The Broad Institute Genomics Platform"/>
            <consortium name="The Broad Institute Genome Sequencing Center for Infectious Disease"/>
            <person name="Wu L."/>
            <person name="Ma J."/>
        </authorList>
    </citation>
    <scope>NUCLEOTIDE SEQUENCE [LARGE SCALE GENOMIC DNA]</scope>
    <source>
        <strain evidence="9">JCM 17925</strain>
    </source>
</reference>
<dbReference type="InterPro" id="IPR002036">
    <property type="entry name" value="YbeY"/>
</dbReference>
<accession>A0ABP8KPQ7</accession>
<evidence type="ECO:0000256" key="2">
    <source>
        <dbReference type="ARBA" id="ARBA00022722"/>
    </source>
</evidence>
<keyword evidence="5 7" id="KW-0378">Hydrolase</keyword>
<comment type="caution">
    <text evidence="8">The sequence shown here is derived from an EMBL/GenBank/DDBJ whole genome shotgun (WGS) entry which is preliminary data.</text>
</comment>
<evidence type="ECO:0000256" key="5">
    <source>
        <dbReference type="ARBA" id="ARBA00022801"/>
    </source>
</evidence>
<dbReference type="Pfam" id="PF02130">
    <property type="entry name" value="YbeY"/>
    <property type="match status" value="1"/>
</dbReference>
<gene>
    <name evidence="7 8" type="primary">ybeY</name>
    <name evidence="8" type="ORF">GCM10023187_37470</name>
</gene>
<dbReference type="PANTHER" id="PTHR46986">
    <property type="entry name" value="ENDORIBONUCLEASE YBEY, CHLOROPLASTIC"/>
    <property type="match status" value="1"/>
</dbReference>
<feature type="binding site" evidence="7">
    <location>
        <position position="128"/>
    </location>
    <ligand>
        <name>Zn(2+)</name>
        <dbReference type="ChEBI" id="CHEBI:29105"/>
        <note>catalytic</note>
    </ligand>
</feature>
<dbReference type="PANTHER" id="PTHR46986:SF1">
    <property type="entry name" value="ENDORIBONUCLEASE YBEY, CHLOROPLASTIC"/>
    <property type="match status" value="1"/>
</dbReference>
<dbReference type="EC" id="3.1.-.-" evidence="7"/>
<dbReference type="Proteomes" id="UP001500936">
    <property type="component" value="Unassembled WGS sequence"/>
</dbReference>
<comment type="function">
    <text evidence="7">Single strand-specific metallo-endoribonuclease involved in late-stage 70S ribosome quality control and in maturation of the 3' terminus of the 16S rRNA.</text>
</comment>
<keyword evidence="7" id="KW-0690">Ribosome biogenesis</keyword>
<dbReference type="NCBIfam" id="TIGR00043">
    <property type="entry name" value="rRNA maturation RNase YbeY"/>
    <property type="match status" value="1"/>
</dbReference>
<protein>
    <recommendedName>
        <fullName evidence="7">Endoribonuclease YbeY</fullName>
        <ecNumber evidence="7">3.1.-.-</ecNumber>
    </recommendedName>
</protein>
<keyword evidence="7" id="KW-0698">rRNA processing</keyword>
<evidence type="ECO:0000256" key="6">
    <source>
        <dbReference type="ARBA" id="ARBA00022833"/>
    </source>
</evidence>
<comment type="similarity">
    <text evidence="1 7">Belongs to the endoribonuclease YbeY family.</text>
</comment>
<dbReference type="InterPro" id="IPR023091">
    <property type="entry name" value="MetalPrtase_cat_dom_sf_prd"/>
</dbReference>
<proteinExistence type="inferred from homology"/>
<keyword evidence="2 7" id="KW-0540">Nuclease</keyword>
<comment type="subcellular location">
    <subcellularLocation>
        <location evidence="7">Cytoplasm</location>
    </subcellularLocation>
</comment>